<organism evidence="3 4">
    <name type="scientific">Streptomyces fildesensis</name>
    <dbReference type="NCBI Taxonomy" id="375757"/>
    <lineage>
        <taxon>Bacteria</taxon>
        <taxon>Bacillati</taxon>
        <taxon>Actinomycetota</taxon>
        <taxon>Actinomycetes</taxon>
        <taxon>Kitasatosporales</taxon>
        <taxon>Streptomycetaceae</taxon>
        <taxon>Streptomyces</taxon>
    </lineage>
</organism>
<dbReference type="SUPFAM" id="SSF53448">
    <property type="entry name" value="Nucleotide-diphospho-sugar transferases"/>
    <property type="match status" value="1"/>
</dbReference>
<reference evidence="3 4" key="1">
    <citation type="submission" date="2024-10" db="EMBL/GenBank/DDBJ databases">
        <title>The Natural Products Discovery Center: Release of the First 8490 Sequenced Strains for Exploring Actinobacteria Biosynthetic Diversity.</title>
        <authorList>
            <person name="Kalkreuter E."/>
            <person name="Kautsar S.A."/>
            <person name="Yang D."/>
            <person name="Bader C.D."/>
            <person name="Teijaro C.N."/>
            <person name="Fluegel L."/>
            <person name="Davis C.M."/>
            <person name="Simpson J.R."/>
            <person name="Lauterbach L."/>
            <person name="Steele A.D."/>
            <person name="Gui C."/>
            <person name="Meng S."/>
            <person name="Li G."/>
            <person name="Viehrig K."/>
            <person name="Ye F."/>
            <person name="Su P."/>
            <person name="Kiefer A.F."/>
            <person name="Nichols A."/>
            <person name="Cepeda A.J."/>
            <person name="Yan W."/>
            <person name="Fan B."/>
            <person name="Jiang Y."/>
            <person name="Adhikari A."/>
            <person name="Zheng C.-J."/>
            <person name="Schuster L."/>
            <person name="Cowan T.M."/>
            <person name="Smanski M.J."/>
            <person name="Chevrette M.G."/>
            <person name="De Carvalho L.P.S."/>
            <person name="Shen B."/>
        </authorList>
    </citation>
    <scope>NUCLEOTIDE SEQUENCE [LARGE SCALE GENOMIC DNA]</scope>
    <source>
        <strain evidence="3 4">NPDC053399</strain>
    </source>
</reference>
<evidence type="ECO:0000259" key="1">
    <source>
        <dbReference type="Pfam" id="PF00535"/>
    </source>
</evidence>
<protein>
    <submittedName>
        <fullName evidence="3">Glycosyltransferase family 2 protein</fullName>
    </submittedName>
</protein>
<dbReference type="Proteomes" id="UP001614394">
    <property type="component" value="Unassembled WGS sequence"/>
</dbReference>
<feature type="domain" description="Glycosyltransferase 2-like" evidence="1">
    <location>
        <begin position="7"/>
        <end position="132"/>
    </location>
</feature>
<feature type="domain" description="TarS/TarP linker" evidence="2">
    <location>
        <begin position="221"/>
        <end position="319"/>
    </location>
</feature>
<comment type="caution">
    <text evidence="3">The sequence shown here is derived from an EMBL/GenBank/DDBJ whole genome shotgun (WGS) entry which is preliminary data.</text>
</comment>
<dbReference type="RefSeq" id="WP_399647726.1">
    <property type="nucleotide sequence ID" value="NZ_JBITYG010000003.1"/>
</dbReference>
<evidence type="ECO:0000259" key="2">
    <source>
        <dbReference type="Pfam" id="PF22181"/>
    </source>
</evidence>
<keyword evidence="4" id="KW-1185">Reference proteome</keyword>
<evidence type="ECO:0000313" key="4">
    <source>
        <dbReference type="Proteomes" id="UP001614394"/>
    </source>
</evidence>
<accession>A0ABW8C612</accession>
<dbReference type="CDD" id="cd00761">
    <property type="entry name" value="Glyco_tranf_GTA_type"/>
    <property type="match status" value="1"/>
</dbReference>
<dbReference type="InterPro" id="IPR029044">
    <property type="entry name" value="Nucleotide-diphossugar_trans"/>
</dbReference>
<name>A0ABW8C612_9ACTN</name>
<dbReference type="Pfam" id="PF22181">
    <property type="entry name" value="TarS_linker"/>
    <property type="match status" value="1"/>
</dbReference>
<dbReference type="InterPro" id="IPR054028">
    <property type="entry name" value="TarS/TarP_linker"/>
</dbReference>
<sequence length="485" mass="54463">MPEKWVSVIIPVYNAVDFLDECLESVVNQTIGIDRIEVVAVNDGSTDGSGELLDSWAARHPQIRVLHQENSGAPGGPRNRAIDAATGEFLFFADPDDYLGTEALERLVGAARRDESDVVLGRIRGVGRTAAAGPFKQNVERGDIYSTKAVWSLTAHKLFRRSLVAEHGLRFAEGVRLAEEQIFIVPAYFAARAISVVADYDCYYLMMRDGFPHLTQQGPDPEVFYAGIRKVLETVVEKTEPGARRNSLLLRWGQVEILGKFGRNFPRWPEDQQKAYVRLASELLEDFIPEEVLTPLSPLDQTRGQLLRGGQLDELIALARFEQSDWADITEMAWLPDNRRFTTTLRTRLRATSRPGKLEHHFVLQRVGDGHEVVVPTTNPGGDESALTFRTVFDVAHLGTEVRRPGAWKILLRLSYGERSEDFPVRFPGTKIPAGAGGRRRFVSGLRPMLVWLSRDPESQAELIVTNWRGLAGMVKRKVRKRLSR</sequence>
<dbReference type="Gene3D" id="3.90.550.10">
    <property type="entry name" value="Spore Coat Polysaccharide Biosynthesis Protein SpsA, Chain A"/>
    <property type="match status" value="1"/>
</dbReference>
<evidence type="ECO:0000313" key="3">
    <source>
        <dbReference type="EMBL" id="MFI9101352.1"/>
    </source>
</evidence>
<dbReference type="PANTHER" id="PTHR22916">
    <property type="entry name" value="GLYCOSYLTRANSFERASE"/>
    <property type="match status" value="1"/>
</dbReference>
<dbReference type="InterPro" id="IPR001173">
    <property type="entry name" value="Glyco_trans_2-like"/>
</dbReference>
<proteinExistence type="predicted"/>
<gene>
    <name evidence="3" type="ORF">ACIGXA_12575</name>
</gene>
<dbReference type="PANTHER" id="PTHR22916:SF3">
    <property type="entry name" value="UDP-GLCNAC:BETAGAL BETA-1,3-N-ACETYLGLUCOSAMINYLTRANSFERASE-LIKE PROTEIN 1"/>
    <property type="match status" value="1"/>
</dbReference>
<dbReference type="EMBL" id="JBITYG010000003">
    <property type="protein sequence ID" value="MFI9101352.1"/>
    <property type="molecule type" value="Genomic_DNA"/>
</dbReference>
<dbReference type="Pfam" id="PF00535">
    <property type="entry name" value="Glycos_transf_2"/>
    <property type="match status" value="1"/>
</dbReference>